<dbReference type="InterPro" id="IPR032466">
    <property type="entry name" value="Metal_Hydrolase"/>
</dbReference>
<feature type="region of interest" description="Disordered" evidence="8">
    <location>
        <begin position="1381"/>
        <end position="1429"/>
    </location>
</feature>
<sequence length="1486" mass="168051">MRLSSTMPVSGASSLTDSKSTVGDSATMPMLPELHHGVFAPTLHARSRSASTAPFAELSSRQQTRRGGGHVSLAREPSEMFQVVIDGDDGGVEMRRVHDRIEAALRVRSLYRPLEMRLGGRERANPYISSQMPGRVTIAQEDGVYQVSDHDTSQYLPIPAWSQYAMDVQKVRLTVGNAGCIKACHHRLGIMQERSRMFFLLNAEVEERPNYHKAGGVFSAATKVDNAVLFAESMDAQELLEGVKEMYRRSPEAAVRLRDGSSSTLRELLGAHGVRSADELTVAGLGWQAEKDAPQHGTVGGVADGESMVALGAELRFSFTALQGHLCEKVLRRVVARAERPSLTPQAAEYSLTLYGLHPSELSELAELMRRKLEGPHPRVQYILSVSFTEPPPFEVVSNCATVQDQLDNVFLALFKATLAPEDPGNAGVVWLLGQVGGLQMLHARDGPGRDFDEMAPPPDEVRIDDKQSSLYYMYYLYANLAVLNSLRRRKGLVALQLRCAGNKPTGMDDLIGGYILSDVVTRATKITDYPVLQYLCGLHRVGLAVSPLCDFMEDNVAYKDHPLPHFLHRCLHITLSTESPLRYHHNPRALVEEYATAQKMFRLSSLDMTELAHNSVLMSSFSPEVKRQWLGDDYQLGVEGNDFELSHVTNARLAFREEAWQLERNMMRDLNLNPVHEVGAGLSRWHHLSNVQEVEYDTVMDNRVRFPRTVLKGPHKDPKAVTAAPRVARALDLRHQYIWRPPPPWETAQRHGVETDFQRRTATFNEDEWTYAASDAVFIAYPKSAVHAWPRSLPTLDDFHKHLRELRDICASAEVKEYAHKRLENLDHKFRLHLALNHENEAGTTEDRQSSNRDFYQATKVDTHIHMAAGMTPKQILKFVLAKLKESGDDIAMKKGDEIITLGQLFAKAGITPNLTVDQLNVQADHTLFERFDNFNNKYNPMENGDLRSLLLKTDNFMNGRYFAELIHDVFEQYSRDRYTYAENRVSVYGINIKEWDKLAHWFATHGMANKHNKWIIQVPRVYKVFRGQNVIGSFGQYLQNIFQPLWEASLHPSEHPTLHNFLNHVSGFDSVDNEATIDLPFTTVSPWAWTSVENPPYNYYLYYLYANIRTLNEFRASRGFSTFGLRPHCGESGSEEHLYGAFLCANSICHGINLRNDPPMQYLYYLTQIGLHVSPLSNNALFLYFLNNPFPDFFHRGLNVSLSTDDPMMFHQTQEPLIEEYSIAARVWGLSANDLCEIARNSVLQCGFDNNFKRNAIGDRWFLSSSLSNDSLRTHLSDIRVAFRFETYHTELQQLELCCGRPVSRFMMTAAEERAVDVEITDVRREYVLLSTHDQAMEVMLREMEDTKEKILLARAQVDILRRQQHSLLENITEAGVRRQEAEEQAAQEEKELQGHKGPLYTREPAQSSRAGGGRRSASLQDAACPTQQGEILKRLLRWKPMPPDLMRSVTQAGVSGSRGRPLPPLPGRFPDGHVTGANGPATY</sequence>
<feature type="region of interest" description="Disordered" evidence="8">
    <location>
        <begin position="1"/>
        <end position="28"/>
    </location>
</feature>
<dbReference type="PANTHER" id="PTHR11359">
    <property type="entry name" value="AMP DEAMINASE"/>
    <property type="match status" value="1"/>
</dbReference>
<feature type="compositionally biased region" description="Polar residues" evidence="8">
    <location>
        <begin position="1"/>
        <end position="24"/>
    </location>
</feature>
<dbReference type="SUPFAM" id="SSF51556">
    <property type="entry name" value="Metallo-dependent hydrolases"/>
    <property type="match status" value="2"/>
</dbReference>
<comment type="cofactor">
    <cofactor evidence="1">
        <name>Zn(2+)</name>
        <dbReference type="ChEBI" id="CHEBI:29105"/>
    </cofactor>
</comment>
<dbReference type="FunFam" id="4.10.800.20:FF:000004">
    <property type="entry name" value="Probable amp deaminase"/>
    <property type="match status" value="1"/>
</dbReference>
<evidence type="ECO:0000256" key="7">
    <source>
        <dbReference type="ARBA" id="ARBA00022833"/>
    </source>
</evidence>
<feature type="region of interest" description="Disordered" evidence="8">
    <location>
        <begin position="1449"/>
        <end position="1486"/>
    </location>
</feature>
<proteinExistence type="inferred from homology"/>
<keyword evidence="5" id="KW-0479">Metal-binding</keyword>
<organism evidence="9 10">
    <name type="scientific">Novymonas esmeraldas</name>
    <dbReference type="NCBI Taxonomy" id="1808958"/>
    <lineage>
        <taxon>Eukaryota</taxon>
        <taxon>Discoba</taxon>
        <taxon>Euglenozoa</taxon>
        <taxon>Kinetoplastea</taxon>
        <taxon>Metakinetoplastina</taxon>
        <taxon>Trypanosomatida</taxon>
        <taxon>Trypanosomatidae</taxon>
        <taxon>Novymonas</taxon>
    </lineage>
</organism>
<dbReference type="Pfam" id="PF19326">
    <property type="entry name" value="AMP_deaminase"/>
    <property type="match status" value="2"/>
</dbReference>
<evidence type="ECO:0000256" key="1">
    <source>
        <dbReference type="ARBA" id="ARBA00001947"/>
    </source>
</evidence>
<comment type="pathway">
    <text evidence="2">Purine metabolism; IMP biosynthesis via salvage pathway; IMP from AMP: step 1/1.</text>
</comment>
<evidence type="ECO:0000256" key="3">
    <source>
        <dbReference type="ARBA" id="ARBA00006676"/>
    </source>
</evidence>
<reference evidence="9 10" key="1">
    <citation type="journal article" date="2021" name="MBio">
        <title>A New Model Trypanosomatid, Novymonas esmeraldas: Genomic Perception of Its 'Candidatus Pandoraea novymonadis' Endosymbiont.</title>
        <authorList>
            <person name="Zakharova A."/>
            <person name="Saura A."/>
            <person name="Butenko A."/>
            <person name="Podesvova L."/>
            <person name="Warmusova S."/>
            <person name="Kostygov A.Y."/>
            <person name="Nenarokova A."/>
            <person name="Lukes J."/>
            <person name="Opperdoes F.R."/>
            <person name="Yurchenko V."/>
        </authorList>
    </citation>
    <scope>NUCLEOTIDE SEQUENCE [LARGE SCALE GENOMIC DNA]</scope>
    <source>
        <strain evidence="9 10">E262AT.01</strain>
    </source>
</reference>
<dbReference type="PANTHER" id="PTHR11359:SF4">
    <property type="entry name" value="AMP DEAMINASE"/>
    <property type="match status" value="1"/>
</dbReference>
<dbReference type="EC" id="3.5.4.6" evidence="4"/>
<dbReference type="PROSITE" id="PS00485">
    <property type="entry name" value="A_DEAMINASE"/>
    <property type="match status" value="1"/>
</dbReference>
<name>A0AAW0F3Z9_9TRYP</name>
<gene>
    <name evidence="9" type="ORF">NESM_000149900</name>
</gene>
<dbReference type="GO" id="GO:0032264">
    <property type="term" value="P:IMP salvage"/>
    <property type="evidence" value="ECO:0007669"/>
    <property type="project" value="InterPro"/>
</dbReference>
<keyword evidence="6" id="KW-0378">Hydrolase</keyword>
<keyword evidence="7" id="KW-0862">Zinc</keyword>
<dbReference type="Gene3D" id="3.20.20.140">
    <property type="entry name" value="Metal-dependent hydrolases"/>
    <property type="match status" value="2"/>
</dbReference>
<dbReference type="Gene3D" id="4.10.800.20">
    <property type="match status" value="2"/>
</dbReference>
<comment type="similarity">
    <text evidence="3">Belongs to the metallo-dependent hydrolases superfamily. Adenosine and AMP deaminases family.</text>
</comment>
<dbReference type="GO" id="GO:0046033">
    <property type="term" value="P:AMP metabolic process"/>
    <property type="evidence" value="ECO:0007669"/>
    <property type="project" value="TreeGrafter"/>
</dbReference>
<evidence type="ECO:0000313" key="9">
    <source>
        <dbReference type="EMBL" id="KAK7200910.1"/>
    </source>
</evidence>
<evidence type="ECO:0000256" key="6">
    <source>
        <dbReference type="ARBA" id="ARBA00022801"/>
    </source>
</evidence>
<dbReference type="InterPro" id="IPR006329">
    <property type="entry name" value="AMPD"/>
</dbReference>
<evidence type="ECO:0000256" key="8">
    <source>
        <dbReference type="SAM" id="MobiDB-lite"/>
    </source>
</evidence>
<dbReference type="InterPro" id="IPR006650">
    <property type="entry name" value="A/AMP_deam_AS"/>
</dbReference>
<dbReference type="FunFam" id="3.20.20.140:FF:000035">
    <property type="entry name" value="Probable amp deaminase"/>
    <property type="match status" value="1"/>
</dbReference>
<dbReference type="GO" id="GO:0005829">
    <property type="term" value="C:cytosol"/>
    <property type="evidence" value="ECO:0007669"/>
    <property type="project" value="TreeGrafter"/>
</dbReference>
<evidence type="ECO:0000256" key="4">
    <source>
        <dbReference type="ARBA" id="ARBA00012775"/>
    </source>
</evidence>
<accession>A0AAW0F3Z9</accession>
<feature type="region of interest" description="Disordered" evidence="8">
    <location>
        <begin position="50"/>
        <end position="71"/>
    </location>
</feature>
<dbReference type="GO" id="GO:0003876">
    <property type="term" value="F:AMP deaminase activity"/>
    <property type="evidence" value="ECO:0007669"/>
    <property type="project" value="UniProtKB-EC"/>
</dbReference>
<dbReference type="Proteomes" id="UP001430356">
    <property type="component" value="Unassembled WGS sequence"/>
</dbReference>
<keyword evidence="10" id="KW-1185">Reference proteome</keyword>
<evidence type="ECO:0000256" key="5">
    <source>
        <dbReference type="ARBA" id="ARBA00022723"/>
    </source>
</evidence>
<evidence type="ECO:0000256" key="2">
    <source>
        <dbReference type="ARBA" id="ARBA00004955"/>
    </source>
</evidence>
<feature type="compositionally biased region" description="Basic and acidic residues" evidence="8">
    <location>
        <begin position="1381"/>
        <end position="1397"/>
    </location>
</feature>
<dbReference type="EMBL" id="JAECZO010000009">
    <property type="protein sequence ID" value="KAK7200910.1"/>
    <property type="molecule type" value="Genomic_DNA"/>
</dbReference>
<evidence type="ECO:0000313" key="10">
    <source>
        <dbReference type="Proteomes" id="UP001430356"/>
    </source>
</evidence>
<protein>
    <recommendedName>
        <fullName evidence="4">AMP deaminase</fullName>
        <ecNumber evidence="4">3.5.4.6</ecNumber>
    </recommendedName>
</protein>
<comment type="caution">
    <text evidence="9">The sequence shown here is derived from an EMBL/GenBank/DDBJ whole genome shotgun (WGS) entry which is preliminary data.</text>
</comment>
<dbReference type="GO" id="GO:0046872">
    <property type="term" value="F:metal ion binding"/>
    <property type="evidence" value="ECO:0007669"/>
    <property type="project" value="UniProtKB-KW"/>
</dbReference>